<dbReference type="Pfam" id="PF08122">
    <property type="entry name" value="NDUF_B12"/>
    <property type="match status" value="1"/>
</dbReference>
<dbReference type="EMBL" id="BDDD01000302">
    <property type="protein sequence ID" value="GAV63320.1"/>
    <property type="molecule type" value="Genomic_DNA"/>
</dbReference>
<dbReference type="AlphaFoldDB" id="A0A1Q3B5S0"/>
<feature type="compositionally biased region" description="Basic residues" evidence="12">
    <location>
        <begin position="1"/>
        <end position="11"/>
    </location>
</feature>
<dbReference type="PANTHER" id="PTHR15082">
    <property type="entry name" value="NADH-UBIQUINONE OXIDOREDUCTASE B12 SUBUNIT"/>
    <property type="match status" value="1"/>
</dbReference>
<dbReference type="PANTHER" id="PTHR15082:SF2">
    <property type="entry name" value="NADH DEHYDROGENASE [UBIQUINONE] 1 BETA SUBCOMPLEX SUBUNIT 3"/>
    <property type="match status" value="1"/>
</dbReference>
<keyword evidence="6 13" id="KW-0812">Transmembrane</keyword>
<sequence>MKHKHKQKHLHLSRESKQNTTKAKQSKHTHTGSEAMAKQLGPTGEFFKRRDEWRKHPMLGNQIRHATPGLGIALVAFGIYLVGEQVYNKLYAPSASHHQNPSSSESASHAHS</sequence>
<dbReference type="InParanoid" id="A0A1Q3B5S0"/>
<evidence type="ECO:0000256" key="8">
    <source>
        <dbReference type="ARBA" id="ARBA00022982"/>
    </source>
</evidence>
<evidence type="ECO:0000256" key="7">
    <source>
        <dbReference type="ARBA" id="ARBA00022792"/>
    </source>
</evidence>
<keyword evidence="7" id="KW-0999">Mitochondrion inner membrane</keyword>
<keyword evidence="9 13" id="KW-1133">Transmembrane helix</keyword>
<dbReference type="Proteomes" id="UP000187406">
    <property type="component" value="Unassembled WGS sequence"/>
</dbReference>
<comment type="caution">
    <text evidence="14">The sequence shown here is derived from an EMBL/GenBank/DDBJ whole genome shotgun (WGS) entry which is preliminary data.</text>
</comment>
<keyword evidence="5" id="KW-0679">Respiratory chain</keyword>
<keyword evidence="11 13" id="KW-0472">Membrane</keyword>
<evidence type="ECO:0000256" key="6">
    <source>
        <dbReference type="ARBA" id="ARBA00022692"/>
    </source>
</evidence>
<evidence type="ECO:0000256" key="10">
    <source>
        <dbReference type="ARBA" id="ARBA00023128"/>
    </source>
</evidence>
<feature type="transmembrane region" description="Helical" evidence="13">
    <location>
        <begin position="63"/>
        <end position="83"/>
    </location>
</feature>
<evidence type="ECO:0000256" key="1">
    <source>
        <dbReference type="ARBA" id="ARBA00003195"/>
    </source>
</evidence>
<evidence type="ECO:0000256" key="9">
    <source>
        <dbReference type="ARBA" id="ARBA00022989"/>
    </source>
</evidence>
<name>A0A1Q3B5S0_CEPFO</name>
<accession>A0A1Q3B5S0</accession>
<evidence type="ECO:0000256" key="4">
    <source>
        <dbReference type="ARBA" id="ARBA00022448"/>
    </source>
</evidence>
<keyword evidence="4" id="KW-0813">Transport</keyword>
<keyword evidence="8" id="KW-0249">Electron transport</keyword>
<proteinExistence type="inferred from homology"/>
<dbReference type="FunCoup" id="A0A1Q3B5S0">
    <property type="interactions" value="249"/>
</dbReference>
<dbReference type="STRING" id="3775.A0A1Q3B5S0"/>
<dbReference type="GO" id="GO:0022900">
    <property type="term" value="P:electron transport chain"/>
    <property type="evidence" value="ECO:0007669"/>
    <property type="project" value="InterPro"/>
</dbReference>
<comment type="subcellular location">
    <subcellularLocation>
        <location evidence="2">Mitochondrion inner membrane</location>
        <topology evidence="2">Single-pass membrane protein</topology>
        <orientation evidence="2">Matrix side</orientation>
    </subcellularLocation>
</comment>
<comment type="similarity">
    <text evidence="3">Belongs to the complex I NDUFB3 subunit family.</text>
</comment>
<evidence type="ECO:0000313" key="14">
    <source>
        <dbReference type="EMBL" id="GAV63320.1"/>
    </source>
</evidence>
<dbReference type="GO" id="GO:0005743">
    <property type="term" value="C:mitochondrial inner membrane"/>
    <property type="evidence" value="ECO:0007669"/>
    <property type="project" value="UniProtKB-SubCell"/>
</dbReference>
<dbReference type="GO" id="GO:0032981">
    <property type="term" value="P:mitochondrial respiratory chain complex I assembly"/>
    <property type="evidence" value="ECO:0007669"/>
    <property type="project" value="TreeGrafter"/>
</dbReference>
<reference evidence="15" key="1">
    <citation type="submission" date="2016-04" db="EMBL/GenBank/DDBJ databases">
        <title>Cephalotus genome sequencing.</title>
        <authorList>
            <person name="Fukushima K."/>
            <person name="Hasebe M."/>
            <person name="Fang X."/>
        </authorList>
    </citation>
    <scope>NUCLEOTIDE SEQUENCE [LARGE SCALE GENOMIC DNA]</scope>
    <source>
        <strain evidence="15">cv. St1</strain>
    </source>
</reference>
<evidence type="ECO:0000256" key="12">
    <source>
        <dbReference type="SAM" id="MobiDB-lite"/>
    </source>
</evidence>
<evidence type="ECO:0000256" key="2">
    <source>
        <dbReference type="ARBA" id="ARBA00004298"/>
    </source>
</evidence>
<dbReference type="OrthoDB" id="521512at2759"/>
<evidence type="ECO:0000256" key="3">
    <source>
        <dbReference type="ARBA" id="ARBA00005667"/>
    </source>
</evidence>
<protein>
    <submittedName>
        <fullName evidence="14">Uncharacterized protein</fullName>
    </submittedName>
</protein>
<evidence type="ECO:0000313" key="15">
    <source>
        <dbReference type="Proteomes" id="UP000187406"/>
    </source>
</evidence>
<keyword evidence="15" id="KW-1185">Reference proteome</keyword>
<evidence type="ECO:0000256" key="5">
    <source>
        <dbReference type="ARBA" id="ARBA00022660"/>
    </source>
</evidence>
<evidence type="ECO:0000256" key="11">
    <source>
        <dbReference type="ARBA" id="ARBA00023136"/>
    </source>
</evidence>
<keyword evidence="10" id="KW-0496">Mitochondrion</keyword>
<evidence type="ECO:0000256" key="13">
    <source>
        <dbReference type="SAM" id="Phobius"/>
    </source>
</evidence>
<gene>
    <name evidence="14" type="ORF">CFOL_v3_06839</name>
</gene>
<organism evidence="14 15">
    <name type="scientific">Cephalotus follicularis</name>
    <name type="common">Albany pitcher plant</name>
    <dbReference type="NCBI Taxonomy" id="3775"/>
    <lineage>
        <taxon>Eukaryota</taxon>
        <taxon>Viridiplantae</taxon>
        <taxon>Streptophyta</taxon>
        <taxon>Embryophyta</taxon>
        <taxon>Tracheophyta</taxon>
        <taxon>Spermatophyta</taxon>
        <taxon>Magnoliopsida</taxon>
        <taxon>eudicotyledons</taxon>
        <taxon>Gunneridae</taxon>
        <taxon>Pentapetalae</taxon>
        <taxon>rosids</taxon>
        <taxon>fabids</taxon>
        <taxon>Oxalidales</taxon>
        <taxon>Cephalotaceae</taxon>
        <taxon>Cephalotus</taxon>
    </lineage>
</organism>
<comment type="function">
    <text evidence="1">Accessory subunit of the mitochondrial membrane respiratory chain NADH dehydrogenase (Complex I), that is believed not to be involved in catalysis. Complex I functions in the transfer of electrons from NADH to the respiratory chain. The immediate electron acceptor for the enzyme is believed to be ubiquinone.</text>
</comment>
<dbReference type="InterPro" id="IPR012576">
    <property type="entry name" value="NDUFB3"/>
</dbReference>
<feature type="region of interest" description="Disordered" evidence="12">
    <location>
        <begin position="1"/>
        <end position="49"/>
    </location>
</feature>